<feature type="compositionally biased region" description="Low complexity" evidence="1">
    <location>
        <begin position="69"/>
        <end position="95"/>
    </location>
</feature>
<dbReference type="SUPFAM" id="SSF52833">
    <property type="entry name" value="Thioredoxin-like"/>
    <property type="match status" value="1"/>
</dbReference>
<evidence type="ECO:0000259" key="2">
    <source>
        <dbReference type="PROSITE" id="PS51352"/>
    </source>
</evidence>
<evidence type="ECO:0000313" key="4">
    <source>
        <dbReference type="Proteomes" id="UP000011863"/>
    </source>
</evidence>
<dbReference type="EMBL" id="AP012057">
    <property type="protein sequence ID" value="BAN02939.1"/>
    <property type="molecule type" value="Genomic_DNA"/>
</dbReference>
<dbReference type="PROSITE" id="PS51352">
    <property type="entry name" value="THIOREDOXIN_2"/>
    <property type="match status" value="1"/>
</dbReference>
<sequence>MLCSMDRRRIVAVVSLGLVGAVVLALVATTDDDDAPVRVAAPATDLTSGDVATPVPAADDSAESEVTDAEAATTSPAPADADPTPADPDPATIDPLVPELPDRGPHPPLLEIDGWLQTDITSLDELRGKVVAVQFWTFGCSNCKATIPHMQALYEKYGGDDFEIVGVHAPEFDFEADPDAVAQAALDLGVSWPIALDTEKRSFRSWQTDRRFWPRLFLIDRDGNVRYDKIGEGKYDVIDAAVGALIDEDA</sequence>
<feature type="domain" description="Thioredoxin" evidence="2">
    <location>
        <begin position="98"/>
        <end position="247"/>
    </location>
</feature>
<dbReference type="Gene3D" id="3.40.30.10">
    <property type="entry name" value="Glutaredoxin"/>
    <property type="match status" value="1"/>
</dbReference>
<feature type="region of interest" description="Disordered" evidence="1">
    <location>
        <begin position="47"/>
        <end position="95"/>
    </location>
</feature>
<gene>
    <name evidence="3" type="ORF">YM304_26250</name>
</gene>
<organism evidence="3 4">
    <name type="scientific">Ilumatobacter coccineus (strain NBRC 103263 / KCTC 29153 / YM16-304)</name>
    <dbReference type="NCBI Taxonomy" id="1313172"/>
    <lineage>
        <taxon>Bacteria</taxon>
        <taxon>Bacillati</taxon>
        <taxon>Actinomycetota</taxon>
        <taxon>Acidimicrobiia</taxon>
        <taxon>Acidimicrobiales</taxon>
        <taxon>Ilumatobacteraceae</taxon>
        <taxon>Ilumatobacter</taxon>
    </lineage>
</organism>
<dbReference type="PANTHER" id="PTHR42852">
    <property type="entry name" value="THIOL:DISULFIDE INTERCHANGE PROTEIN DSBE"/>
    <property type="match status" value="1"/>
</dbReference>
<evidence type="ECO:0000256" key="1">
    <source>
        <dbReference type="SAM" id="MobiDB-lite"/>
    </source>
</evidence>
<protein>
    <submittedName>
        <fullName evidence="3">Putative thiol-disulfide oxidoreductase</fullName>
    </submittedName>
</protein>
<dbReference type="InterPro" id="IPR050553">
    <property type="entry name" value="Thioredoxin_ResA/DsbE_sf"/>
</dbReference>
<dbReference type="InterPro" id="IPR013766">
    <property type="entry name" value="Thioredoxin_domain"/>
</dbReference>
<dbReference type="OrthoDB" id="9811352at2"/>
<dbReference type="InterPro" id="IPR036249">
    <property type="entry name" value="Thioredoxin-like_sf"/>
</dbReference>
<keyword evidence="4" id="KW-1185">Reference proteome</keyword>
<dbReference type="KEGG" id="aym:YM304_26250"/>
<dbReference type="InterPro" id="IPR013740">
    <property type="entry name" value="Redoxin"/>
</dbReference>
<dbReference type="PANTHER" id="PTHR42852:SF13">
    <property type="entry name" value="PROTEIN DIPZ"/>
    <property type="match status" value="1"/>
</dbReference>
<dbReference type="Pfam" id="PF08534">
    <property type="entry name" value="Redoxin"/>
    <property type="match status" value="1"/>
</dbReference>
<dbReference type="GO" id="GO:0016491">
    <property type="term" value="F:oxidoreductase activity"/>
    <property type="evidence" value="ECO:0007669"/>
    <property type="project" value="InterPro"/>
</dbReference>
<reference evidence="3 4" key="1">
    <citation type="journal article" date="2013" name="Int. J. Syst. Evol. Microbiol.">
        <title>Ilumatobacter nonamiense sp. nov. and Ilumatobacter coccineum sp. nov., isolated from seashore sand.</title>
        <authorList>
            <person name="Matsumoto A."/>
            <person name="Kasai H."/>
            <person name="Matsuo Y."/>
            <person name="Shizuri Y."/>
            <person name="Ichikawa N."/>
            <person name="Fujita N."/>
            <person name="Omura S."/>
            <person name="Takahashi Y."/>
        </authorList>
    </citation>
    <scope>NUCLEOTIDE SEQUENCE [LARGE SCALE GENOMIC DNA]</scope>
    <source>
        <strain evidence="4">NBRC 103263 / KCTC 29153 / YM16-304</strain>
    </source>
</reference>
<dbReference type="Proteomes" id="UP000011863">
    <property type="component" value="Chromosome"/>
</dbReference>
<dbReference type="AlphaFoldDB" id="A0A6C7ECN5"/>
<accession>A0A6C7ECN5</accession>
<proteinExistence type="predicted"/>
<evidence type="ECO:0000313" key="3">
    <source>
        <dbReference type="EMBL" id="BAN02939.1"/>
    </source>
</evidence>
<name>A0A6C7ECN5_ILUCY</name>